<organism evidence="3 4">
    <name type="scientific">Dreissena polymorpha</name>
    <name type="common">Zebra mussel</name>
    <name type="synonym">Mytilus polymorpha</name>
    <dbReference type="NCBI Taxonomy" id="45954"/>
    <lineage>
        <taxon>Eukaryota</taxon>
        <taxon>Metazoa</taxon>
        <taxon>Spiralia</taxon>
        <taxon>Lophotrochozoa</taxon>
        <taxon>Mollusca</taxon>
        <taxon>Bivalvia</taxon>
        <taxon>Autobranchia</taxon>
        <taxon>Heteroconchia</taxon>
        <taxon>Euheterodonta</taxon>
        <taxon>Imparidentia</taxon>
        <taxon>Neoheterodontei</taxon>
        <taxon>Myida</taxon>
        <taxon>Dreissenoidea</taxon>
        <taxon>Dreissenidae</taxon>
        <taxon>Dreissena</taxon>
    </lineage>
</organism>
<protein>
    <recommendedName>
        <fullName evidence="2">Mab-21-like HhH/H2TH-like domain-containing protein</fullName>
    </recommendedName>
</protein>
<reference evidence="3" key="2">
    <citation type="submission" date="2020-11" db="EMBL/GenBank/DDBJ databases">
        <authorList>
            <person name="McCartney M.A."/>
            <person name="Auch B."/>
            <person name="Kono T."/>
            <person name="Mallez S."/>
            <person name="Becker A."/>
            <person name="Gohl D.M."/>
            <person name="Silverstein K.A.T."/>
            <person name="Koren S."/>
            <person name="Bechman K.B."/>
            <person name="Herman A."/>
            <person name="Abrahante J.E."/>
            <person name="Garbe J."/>
        </authorList>
    </citation>
    <scope>NUCLEOTIDE SEQUENCE</scope>
    <source>
        <strain evidence="3">Duluth1</strain>
        <tissue evidence="3">Whole animal</tissue>
    </source>
</reference>
<evidence type="ECO:0000259" key="2">
    <source>
        <dbReference type="Pfam" id="PF20266"/>
    </source>
</evidence>
<keyword evidence="4" id="KW-1185">Reference proteome</keyword>
<name>A0A9D4JN35_DREPO</name>
<reference evidence="3" key="1">
    <citation type="journal article" date="2019" name="bioRxiv">
        <title>The Genome of the Zebra Mussel, Dreissena polymorpha: A Resource for Invasive Species Research.</title>
        <authorList>
            <person name="McCartney M.A."/>
            <person name="Auch B."/>
            <person name="Kono T."/>
            <person name="Mallez S."/>
            <person name="Zhang Y."/>
            <person name="Obille A."/>
            <person name="Becker A."/>
            <person name="Abrahante J.E."/>
            <person name="Garbe J."/>
            <person name="Badalamenti J.P."/>
            <person name="Herman A."/>
            <person name="Mangelson H."/>
            <person name="Liachko I."/>
            <person name="Sullivan S."/>
            <person name="Sone E.D."/>
            <person name="Koren S."/>
            <person name="Silverstein K.A.T."/>
            <person name="Beckman K.B."/>
            <person name="Gohl D.M."/>
        </authorList>
    </citation>
    <scope>NUCLEOTIDE SEQUENCE</scope>
    <source>
        <strain evidence="3">Duluth1</strain>
        <tissue evidence="3">Whole animal</tissue>
    </source>
</reference>
<gene>
    <name evidence="3" type="ORF">DPMN_143316</name>
</gene>
<dbReference type="InterPro" id="IPR024810">
    <property type="entry name" value="MAB21L/cGLR"/>
</dbReference>
<feature type="compositionally biased region" description="Polar residues" evidence="1">
    <location>
        <begin position="602"/>
        <end position="611"/>
    </location>
</feature>
<proteinExistence type="predicted"/>
<dbReference type="AlphaFoldDB" id="A0A9D4JN35"/>
<dbReference type="SMART" id="SM01265">
    <property type="entry name" value="Mab-21"/>
    <property type="match status" value="1"/>
</dbReference>
<dbReference type="Gene3D" id="1.10.1410.40">
    <property type="match status" value="1"/>
</dbReference>
<dbReference type="InterPro" id="IPR046906">
    <property type="entry name" value="Mab-21_HhH/H2TH-like"/>
</dbReference>
<evidence type="ECO:0000313" key="4">
    <source>
        <dbReference type="Proteomes" id="UP000828390"/>
    </source>
</evidence>
<accession>A0A9D4JN35</accession>
<feature type="compositionally biased region" description="Basic and acidic residues" evidence="1">
    <location>
        <begin position="591"/>
        <end position="601"/>
    </location>
</feature>
<dbReference type="EMBL" id="JAIWYP010000006">
    <property type="protein sequence ID" value="KAH3814803.1"/>
    <property type="molecule type" value="Genomic_DNA"/>
</dbReference>
<dbReference type="PANTHER" id="PTHR10656">
    <property type="entry name" value="CELL FATE DETERMINING PROTEIN MAB21-RELATED"/>
    <property type="match status" value="1"/>
</dbReference>
<dbReference type="Pfam" id="PF20266">
    <property type="entry name" value="Mab-21_C"/>
    <property type="match status" value="1"/>
</dbReference>
<dbReference type="PANTHER" id="PTHR10656:SF69">
    <property type="entry name" value="MAB-21-LIKE HHH_H2TH-LIKE DOMAIN-CONTAINING PROTEIN"/>
    <property type="match status" value="1"/>
</dbReference>
<evidence type="ECO:0000313" key="3">
    <source>
        <dbReference type="EMBL" id="KAH3814803.1"/>
    </source>
</evidence>
<feature type="domain" description="Mab-21-like HhH/H2TH-like" evidence="2">
    <location>
        <begin position="135"/>
        <end position="211"/>
    </location>
</feature>
<comment type="caution">
    <text evidence="3">The sequence shown here is derived from an EMBL/GenBank/DDBJ whole genome shotgun (WGS) entry which is preliminary data.</text>
</comment>
<sequence>MIRNGPACTYHEPDTTFDIDIVWAVRWLSLPDNCKVLFTRPRPGHWPKQETLSQAEQCEVYMVNPGVKGHISGYNHERRFGFIKLQYQNTYVDSQFRMSTNMTERVLMFDLNIVQMKAFVITKMIKKEFLHPLVDDRLSTFHMKTALLFTIEQFPEYIWRDDNLVQCVIVCLKTLRRFLKRGYCPHYTISAVNLFAEKLTKNELQILKEKLTEMVKSSLCCLHTLRMDDVGCRLSAGSLGSSNETILSATEIRFEIIKKMLKQFRHDYRQPYGRTCNELKTEALEIKSAITTDHEYKDELEFMFQNMCSNAASQEASDCIANRMEVTSDIIEMYEISLGSKDITNHLRYASMLVCTRQYDLACAVLEKIENMIAPGVNEISESSKQNIDVEDESDQRSNKCSSKKILMNYLAKNIFPIVLFRSEINCVPEYLIKEKDRAITDAEIKCADVKVGSRYIEHVLKADVKAFLYYLQYMSSNNIDKKNIAFEKLSDYCECERKKRTSDHLATAQDMLMHVVELEDSLTHAIDTSQINSGVNNIVIRNLPVKVNENVKDKVIGKDKNYVRENKLFLRDQTDQRTNTGGYLQRVTYRRDRQGMDNRRGNTPASSQYRNGRHRDTYAARLLENGYCNHGRKQGGGDRDNLLQFT</sequence>
<feature type="region of interest" description="Disordered" evidence="1">
    <location>
        <begin position="591"/>
        <end position="615"/>
    </location>
</feature>
<dbReference type="Proteomes" id="UP000828390">
    <property type="component" value="Unassembled WGS sequence"/>
</dbReference>
<evidence type="ECO:0000256" key="1">
    <source>
        <dbReference type="SAM" id="MobiDB-lite"/>
    </source>
</evidence>